<evidence type="ECO:0000313" key="4">
    <source>
        <dbReference type="Proteomes" id="UP000004596"/>
    </source>
</evidence>
<protein>
    <recommendedName>
        <fullName evidence="5">DUF3127 domain-containing protein</fullName>
    </recommendedName>
</protein>
<keyword evidence="2" id="KW-0472">Membrane</keyword>
<evidence type="ECO:0008006" key="5">
    <source>
        <dbReference type="Google" id="ProtNLM"/>
    </source>
</evidence>
<evidence type="ECO:0000256" key="1">
    <source>
        <dbReference type="SAM" id="MobiDB-lite"/>
    </source>
</evidence>
<comment type="caution">
    <text evidence="3">The sequence shown here is derived from an EMBL/GenBank/DDBJ whole genome shotgun (WGS) entry which is preliminary data.</text>
</comment>
<proteinExistence type="predicted"/>
<dbReference type="STRING" id="471870.BACINT_03457"/>
<dbReference type="Proteomes" id="UP000004596">
    <property type="component" value="Unassembled WGS sequence"/>
</dbReference>
<dbReference type="eggNOG" id="COG0629">
    <property type="taxonomic scope" value="Bacteria"/>
</dbReference>
<name>B3CB71_9BACE</name>
<keyword evidence="2" id="KW-1133">Transmembrane helix</keyword>
<evidence type="ECO:0000256" key="2">
    <source>
        <dbReference type="SAM" id="Phobius"/>
    </source>
</evidence>
<dbReference type="Pfam" id="PF11325">
    <property type="entry name" value="DUF3127"/>
    <property type="match status" value="1"/>
</dbReference>
<reference evidence="3 4" key="2">
    <citation type="submission" date="2008-04" db="EMBL/GenBank/DDBJ databases">
        <authorList>
            <person name="Fulton L."/>
            <person name="Clifton S."/>
            <person name="Fulton B."/>
            <person name="Xu J."/>
            <person name="Minx P."/>
            <person name="Pepin K.H."/>
            <person name="Johnson M."/>
            <person name="Thiruvilangam P."/>
            <person name="Bhonagiri V."/>
            <person name="Nash W.E."/>
            <person name="Mardis E.R."/>
            <person name="Wilson R.K."/>
        </authorList>
    </citation>
    <scope>NUCLEOTIDE SEQUENCE [LARGE SCALE GENOMIC DNA]</scope>
    <source>
        <strain evidence="3 4">DSM 17393</strain>
    </source>
</reference>
<accession>B3CB71</accession>
<sequence>MAGERSTRNDKFHIFCVFKFYIIPYSYYNFIVSDKVTKKDLPTTKKIKKKRPELRRISLKYCNFAASFKKNAMEFTGKIIAILQPRGGVAKSGNEWKAQEYVIEDHGQYPRKMCFDVFGADKIEQFNIQMGEELTVSFDVDARQWQDRWFNSIRAWKVERVSAAAPAGAPGAPVPPPAPTAAPEFLAGDAKDDLPF</sequence>
<dbReference type="InterPro" id="IPR021474">
    <property type="entry name" value="DUF3127"/>
</dbReference>
<feature type="transmembrane region" description="Helical" evidence="2">
    <location>
        <begin position="12"/>
        <end position="30"/>
    </location>
</feature>
<dbReference type="AlphaFoldDB" id="B3CB71"/>
<reference evidence="3 4" key="1">
    <citation type="submission" date="2008-04" db="EMBL/GenBank/DDBJ databases">
        <title>Draft genome sequence of Bacteroides intestinalis (DSM 17393).</title>
        <authorList>
            <person name="Sudarsanam P."/>
            <person name="Ley R."/>
            <person name="Guruge J."/>
            <person name="Turnbaugh P.J."/>
            <person name="Mahowald M."/>
            <person name="Liep D."/>
            <person name="Gordon J."/>
        </authorList>
    </citation>
    <scope>NUCLEOTIDE SEQUENCE [LARGE SCALE GENOMIC DNA]</scope>
    <source>
        <strain evidence="3 4">DSM 17393</strain>
    </source>
</reference>
<organism evidence="3 4">
    <name type="scientific">Bacteroides intestinalis DSM 17393</name>
    <dbReference type="NCBI Taxonomy" id="471870"/>
    <lineage>
        <taxon>Bacteria</taxon>
        <taxon>Pseudomonadati</taxon>
        <taxon>Bacteroidota</taxon>
        <taxon>Bacteroidia</taxon>
        <taxon>Bacteroidales</taxon>
        <taxon>Bacteroidaceae</taxon>
        <taxon>Bacteroides</taxon>
    </lineage>
</organism>
<gene>
    <name evidence="3" type="ORF">BACINT_03457</name>
</gene>
<evidence type="ECO:0000313" key="3">
    <source>
        <dbReference type="EMBL" id="EDV04323.1"/>
    </source>
</evidence>
<keyword evidence="2" id="KW-0812">Transmembrane</keyword>
<feature type="region of interest" description="Disordered" evidence="1">
    <location>
        <begin position="166"/>
        <end position="196"/>
    </location>
</feature>
<dbReference type="EMBL" id="ABJL02000008">
    <property type="protein sequence ID" value="EDV04323.1"/>
    <property type="molecule type" value="Genomic_DNA"/>
</dbReference>